<accession>A0A5K7SDX5</accession>
<dbReference type="Gene3D" id="2.40.128.110">
    <property type="entry name" value="Lipid/polyisoprenoid-binding, YceI-like"/>
    <property type="match status" value="1"/>
</dbReference>
<dbReference type="Pfam" id="PF04264">
    <property type="entry name" value="YceI"/>
    <property type="match status" value="1"/>
</dbReference>
<dbReference type="InterPro" id="IPR007372">
    <property type="entry name" value="Lipid/polyisoprenoid-bd_YceI"/>
</dbReference>
<dbReference type="EMBL" id="AP018694">
    <property type="protein sequence ID" value="BBE19801.1"/>
    <property type="molecule type" value="Genomic_DNA"/>
</dbReference>
<name>A0A5K7SDX5_9BACT</name>
<evidence type="ECO:0000313" key="3">
    <source>
        <dbReference type="Proteomes" id="UP001193389"/>
    </source>
</evidence>
<organism evidence="2 3">
    <name type="scientific">Aquipluma nitroreducens</name>
    <dbReference type="NCBI Taxonomy" id="2010828"/>
    <lineage>
        <taxon>Bacteria</taxon>
        <taxon>Pseudomonadati</taxon>
        <taxon>Bacteroidota</taxon>
        <taxon>Bacteroidia</taxon>
        <taxon>Marinilabiliales</taxon>
        <taxon>Prolixibacteraceae</taxon>
        <taxon>Aquipluma</taxon>
    </lineage>
</organism>
<protein>
    <recommendedName>
        <fullName evidence="1">Lipid/polyisoprenoid-binding YceI-like domain-containing protein</fullName>
    </recommendedName>
</protein>
<dbReference type="InterPro" id="IPR036761">
    <property type="entry name" value="TTHA0802/YceI-like_sf"/>
</dbReference>
<keyword evidence="3" id="KW-1185">Reference proteome</keyword>
<dbReference type="KEGG" id="anf:AQPE_3989"/>
<sequence>MQEHFNENYMESDKYPYAEFNGKINEPIDLTKEGIYPVTVQGDLNIHGVTKNYNVKAELKVRGGEITANSTFPVKLADHGIKIPRLVIKNIAEIVQVTVAAQYKAESKEAAQSYSSPKKK</sequence>
<evidence type="ECO:0000313" key="2">
    <source>
        <dbReference type="EMBL" id="BBE19801.1"/>
    </source>
</evidence>
<reference evidence="2" key="1">
    <citation type="journal article" date="2020" name="Int. J. Syst. Evol. Microbiol.">
        <title>Aquipluma nitroreducens gen. nov. sp. nov., a novel facultatively anaerobic bacterium isolated from a freshwater lake.</title>
        <authorList>
            <person name="Watanabe M."/>
            <person name="Kojima H."/>
            <person name="Fukui M."/>
        </authorList>
    </citation>
    <scope>NUCLEOTIDE SEQUENCE</scope>
    <source>
        <strain evidence="2">MeG22</strain>
    </source>
</reference>
<gene>
    <name evidence="2" type="ORF">AQPE_3989</name>
</gene>
<dbReference type="Proteomes" id="UP001193389">
    <property type="component" value="Chromosome"/>
</dbReference>
<feature type="domain" description="Lipid/polyisoprenoid-binding YceI-like" evidence="1">
    <location>
        <begin position="2"/>
        <end position="102"/>
    </location>
</feature>
<dbReference type="SUPFAM" id="SSF101874">
    <property type="entry name" value="YceI-like"/>
    <property type="match status" value="1"/>
</dbReference>
<proteinExistence type="predicted"/>
<evidence type="ECO:0000259" key="1">
    <source>
        <dbReference type="Pfam" id="PF04264"/>
    </source>
</evidence>
<dbReference type="AlphaFoldDB" id="A0A5K7SDX5"/>